<feature type="domain" description="GIY-YIG" evidence="1">
    <location>
        <begin position="1"/>
        <end position="65"/>
    </location>
</feature>
<reference evidence="2" key="1">
    <citation type="submission" date="2018-06" db="EMBL/GenBank/DDBJ databases">
        <authorList>
            <person name="Zhirakovskaya E."/>
        </authorList>
    </citation>
    <scope>NUCLEOTIDE SEQUENCE</scope>
</reference>
<dbReference type="InterPro" id="IPR000305">
    <property type="entry name" value="GIY-YIG_endonuc"/>
</dbReference>
<proteinExistence type="predicted"/>
<dbReference type="InterPro" id="IPR035901">
    <property type="entry name" value="GIY-YIG_endonuc_sf"/>
</dbReference>
<organism evidence="2">
    <name type="scientific">hydrothermal vent metagenome</name>
    <dbReference type="NCBI Taxonomy" id="652676"/>
    <lineage>
        <taxon>unclassified sequences</taxon>
        <taxon>metagenomes</taxon>
        <taxon>ecological metagenomes</taxon>
    </lineage>
</organism>
<dbReference type="PANTHER" id="PTHR34477:SF1">
    <property type="entry name" value="UPF0213 PROTEIN YHBQ"/>
    <property type="match status" value="1"/>
</dbReference>
<dbReference type="EMBL" id="UOEP01000112">
    <property type="protein sequence ID" value="VAW20065.1"/>
    <property type="molecule type" value="Genomic_DNA"/>
</dbReference>
<dbReference type="InterPro" id="IPR050190">
    <property type="entry name" value="UPF0213_domain"/>
</dbReference>
<evidence type="ECO:0000259" key="1">
    <source>
        <dbReference type="PROSITE" id="PS50164"/>
    </source>
</evidence>
<dbReference type="Pfam" id="PF01541">
    <property type="entry name" value="GIY-YIG"/>
    <property type="match status" value="1"/>
</dbReference>
<feature type="non-terminal residue" evidence="2">
    <location>
        <position position="1"/>
    </location>
</feature>
<dbReference type="Gene3D" id="3.40.1440.10">
    <property type="entry name" value="GIY-YIG endonuclease"/>
    <property type="match status" value="1"/>
</dbReference>
<dbReference type="PROSITE" id="PS50164">
    <property type="entry name" value="GIY_YIG"/>
    <property type="match status" value="1"/>
</dbReference>
<dbReference type="SUPFAM" id="SSF82771">
    <property type="entry name" value="GIY-YIG endonuclease"/>
    <property type="match status" value="1"/>
</dbReference>
<accession>A0A3B0TN13</accession>
<dbReference type="PANTHER" id="PTHR34477">
    <property type="entry name" value="UPF0213 PROTEIN YHBQ"/>
    <property type="match status" value="1"/>
</dbReference>
<protein>
    <recommendedName>
        <fullName evidence="1">GIY-YIG domain-containing protein</fullName>
    </recommendedName>
</protein>
<dbReference type="CDD" id="cd10449">
    <property type="entry name" value="GIY-YIG_SLX1_like"/>
    <property type="match status" value="1"/>
</dbReference>
<sequence>VDNSFYIGYTSNIVQRLEYHNSGKSRYTSRKMPWELVYFEEFESKADALKREVFLKKQKNTRFYLKLINEANR</sequence>
<gene>
    <name evidence="2" type="ORF">MNBD_BACTEROID01-1456</name>
</gene>
<name>A0A3B0TN13_9ZZZZ</name>
<evidence type="ECO:0000313" key="2">
    <source>
        <dbReference type="EMBL" id="VAW20065.1"/>
    </source>
</evidence>
<dbReference type="AlphaFoldDB" id="A0A3B0TN13"/>